<name>M1LYF5_9CLOT</name>
<accession>M1LYF5</accession>
<proteinExistence type="predicted"/>
<evidence type="ECO:0000313" key="1">
    <source>
        <dbReference type="EMBL" id="AGF58280.1"/>
    </source>
</evidence>
<sequence length="29" mass="3485">MKFRTCHVRSLGTPEEIESFDSEYYKNNC</sequence>
<evidence type="ECO:0000313" key="2">
    <source>
        <dbReference type="Proteomes" id="UP000011728"/>
    </source>
</evidence>
<reference evidence="1 2" key="1">
    <citation type="submission" date="2013-02" db="EMBL/GenBank/DDBJ databases">
        <title>Genome sequence of Clostridium saccharoperbutylacetonicum N1-4(HMT).</title>
        <authorList>
            <person name="Poehlein A."/>
            <person name="Daniel R."/>
        </authorList>
    </citation>
    <scope>NUCLEOTIDE SEQUENCE [LARGE SCALE GENOMIC DNA]</scope>
    <source>
        <strain evidence="2">N1-4(HMT)</strain>
    </source>
</reference>
<dbReference type="HOGENOM" id="CLU_3409057_0_0_9"/>
<dbReference type="STRING" id="36745.CLSAP_42890"/>
<dbReference type="AlphaFoldDB" id="M1LYF5"/>
<keyword evidence="2" id="KW-1185">Reference proteome</keyword>
<protein>
    <submittedName>
        <fullName evidence="1">Uncharacterized protein</fullName>
    </submittedName>
</protein>
<dbReference type="EMBL" id="CP004121">
    <property type="protein sequence ID" value="AGF58280.1"/>
    <property type="molecule type" value="Genomic_DNA"/>
</dbReference>
<gene>
    <name evidence="1" type="ORF">Cspa_c45270</name>
</gene>
<dbReference type="KEGG" id="csr:Cspa_c45270"/>
<organism evidence="1 2">
    <name type="scientific">Clostridium saccharoperbutylacetonicum N1-4(HMT)</name>
    <dbReference type="NCBI Taxonomy" id="931276"/>
    <lineage>
        <taxon>Bacteria</taxon>
        <taxon>Bacillati</taxon>
        <taxon>Bacillota</taxon>
        <taxon>Clostridia</taxon>
        <taxon>Eubacteriales</taxon>
        <taxon>Clostridiaceae</taxon>
        <taxon>Clostridium</taxon>
    </lineage>
</organism>
<dbReference type="Proteomes" id="UP000011728">
    <property type="component" value="Chromosome"/>
</dbReference>